<feature type="compositionally biased region" description="Gly residues" evidence="8">
    <location>
        <begin position="462"/>
        <end position="472"/>
    </location>
</feature>
<dbReference type="NCBIfam" id="TIGR01376">
    <property type="entry name" value="POMP_repeat"/>
    <property type="match status" value="1"/>
</dbReference>
<dbReference type="OrthoDB" id="6193937at2"/>
<dbReference type="Proteomes" id="UP000260351">
    <property type="component" value="Unassembled WGS sequence"/>
</dbReference>
<proteinExistence type="predicted"/>
<sequence>MTAKKRPDPRRQTMNLIWTLRSLLAFGLLVPGIAIGASILVNTVDDELNSDGDCSLREAIHTANTGLVIDNCNQGSAGADTITVLVNGRIPLLSQLDITEAVTIQGLGGDTTVVSGSLLTRVMRIDAPGQDVVLRDLALANGYTDGFLGGSALLVECADTVRLESLRVTTSEAAGTGGGGGILVNPDTGCNTRLEIIDSRIDQNQAAGPGGAIHVDNEPISGNESTRVDSVSIDSTHFRGNSSGASGGAIYANQVPILAIVDSLLEENQATPSGAGTSRGGAVHVRQTGAVIGTVLTQIERSSFVANFAEHGGAITVASNVAAILRNATLFGNNSATSDGGSAILLTGSASMAVFHSTLVDNGSGIASDVGVKARDGASASFNHSIIATQWPTSAYCTATTGGTIQSSGYNIDSGDSCATQATDRSDTSPGLGDPSGFSEPGAPFEQFLLIPDSGSPAIDGGTAGGCPGPFGGNTTEDQRGETRPVSVLARGTGPLCDIGAIEFQPADQPLLFSDRFESGG</sequence>
<protein>
    <submittedName>
        <fullName evidence="9">CSLREA domain-containing protein</fullName>
    </submittedName>
</protein>
<dbReference type="Pfam" id="PF02415">
    <property type="entry name" value="Chlam_PMP"/>
    <property type="match status" value="1"/>
</dbReference>
<keyword evidence="6" id="KW-0472">Membrane</keyword>
<feature type="region of interest" description="Disordered" evidence="8">
    <location>
        <begin position="457"/>
        <end position="486"/>
    </location>
</feature>
<keyword evidence="10" id="KW-1185">Reference proteome</keyword>
<evidence type="ECO:0000256" key="4">
    <source>
        <dbReference type="ARBA" id="ARBA00022525"/>
    </source>
</evidence>
<dbReference type="NCBIfam" id="TIGR04214">
    <property type="entry name" value="CSLREA_Nterm"/>
    <property type="match status" value="1"/>
</dbReference>
<keyword evidence="4" id="KW-0964">Secreted</keyword>
<dbReference type="InterPro" id="IPR059226">
    <property type="entry name" value="Choice_anch_Q_dom"/>
</dbReference>
<dbReference type="PANTHER" id="PTHR11319:SF35">
    <property type="entry name" value="OUTER MEMBRANE PROTEIN PMPC-RELATED"/>
    <property type="match status" value="1"/>
</dbReference>
<evidence type="ECO:0000313" key="10">
    <source>
        <dbReference type="Proteomes" id="UP000260351"/>
    </source>
</evidence>
<evidence type="ECO:0000256" key="3">
    <source>
        <dbReference type="ARBA" id="ARBA00004613"/>
    </source>
</evidence>
<evidence type="ECO:0000256" key="1">
    <source>
        <dbReference type="ARBA" id="ARBA00004196"/>
    </source>
</evidence>
<dbReference type="GO" id="GO:0009279">
    <property type="term" value="C:cell outer membrane"/>
    <property type="evidence" value="ECO:0007669"/>
    <property type="project" value="UniProtKB-SubCell"/>
</dbReference>
<dbReference type="NCBIfam" id="NF041518">
    <property type="entry name" value="choice_anch_Q"/>
    <property type="match status" value="1"/>
</dbReference>
<dbReference type="InterPro" id="IPR003368">
    <property type="entry name" value="POMP_repeat"/>
</dbReference>
<name>A0A3E1K8D3_9GAMM</name>
<reference evidence="9 10" key="1">
    <citation type="submission" date="2018-08" db="EMBL/GenBank/DDBJ databases">
        <title>Wenzhouxiangella salilacus sp. nov., a novel bacterium isolated from a saline lake in Xinjiang Province, China.</title>
        <authorList>
            <person name="Han S."/>
        </authorList>
    </citation>
    <scope>NUCLEOTIDE SEQUENCE [LARGE SCALE GENOMIC DNA]</scope>
    <source>
        <strain evidence="9 10">XDB06</strain>
    </source>
</reference>
<evidence type="ECO:0000256" key="5">
    <source>
        <dbReference type="ARBA" id="ARBA00022729"/>
    </source>
</evidence>
<dbReference type="AlphaFoldDB" id="A0A3E1K8D3"/>
<feature type="region of interest" description="Disordered" evidence="8">
    <location>
        <begin position="416"/>
        <end position="444"/>
    </location>
</feature>
<evidence type="ECO:0000313" key="9">
    <source>
        <dbReference type="EMBL" id="RFF30286.1"/>
    </source>
</evidence>
<evidence type="ECO:0000256" key="7">
    <source>
        <dbReference type="ARBA" id="ARBA00023237"/>
    </source>
</evidence>
<comment type="caution">
    <text evidence="9">The sequence shown here is derived from an EMBL/GenBank/DDBJ whole genome shotgun (WGS) entry which is preliminary data.</text>
</comment>
<evidence type="ECO:0000256" key="2">
    <source>
        <dbReference type="ARBA" id="ARBA00004442"/>
    </source>
</evidence>
<keyword evidence="7" id="KW-0998">Cell outer membrane</keyword>
<feature type="region of interest" description="Disordered" evidence="8">
    <location>
        <begin position="205"/>
        <end position="226"/>
    </location>
</feature>
<keyword evidence="5" id="KW-0732">Signal</keyword>
<dbReference type="GO" id="GO:0005576">
    <property type="term" value="C:extracellular region"/>
    <property type="evidence" value="ECO:0007669"/>
    <property type="project" value="UniProtKB-SubCell"/>
</dbReference>
<gene>
    <name evidence="9" type="ORF">DZC52_09425</name>
</gene>
<evidence type="ECO:0000256" key="8">
    <source>
        <dbReference type="SAM" id="MobiDB-lite"/>
    </source>
</evidence>
<dbReference type="InterPro" id="IPR026457">
    <property type="entry name" value="CSLREA_Nterm"/>
</dbReference>
<comment type="subcellular location">
    <subcellularLocation>
        <location evidence="1">Cell envelope</location>
    </subcellularLocation>
    <subcellularLocation>
        <location evidence="2">Cell outer membrane</location>
    </subcellularLocation>
    <subcellularLocation>
        <location evidence="3">Secreted</location>
    </subcellularLocation>
</comment>
<dbReference type="SUPFAM" id="SSF51126">
    <property type="entry name" value="Pectin lyase-like"/>
    <property type="match status" value="1"/>
</dbReference>
<organism evidence="9 10">
    <name type="scientific">Wenzhouxiangella sediminis</name>
    <dbReference type="NCBI Taxonomy" id="1792836"/>
    <lineage>
        <taxon>Bacteria</taxon>
        <taxon>Pseudomonadati</taxon>
        <taxon>Pseudomonadota</taxon>
        <taxon>Gammaproteobacteria</taxon>
        <taxon>Chromatiales</taxon>
        <taxon>Wenzhouxiangellaceae</taxon>
        <taxon>Wenzhouxiangella</taxon>
    </lineage>
</organism>
<dbReference type="InterPro" id="IPR011050">
    <property type="entry name" value="Pectin_lyase_fold/virulence"/>
</dbReference>
<dbReference type="PANTHER" id="PTHR11319">
    <property type="entry name" value="G PROTEIN-COUPLED RECEPTOR-RELATED"/>
    <property type="match status" value="1"/>
</dbReference>
<accession>A0A3E1K8D3</accession>
<dbReference type="EMBL" id="QUZK01000037">
    <property type="protein sequence ID" value="RFF30286.1"/>
    <property type="molecule type" value="Genomic_DNA"/>
</dbReference>
<evidence type="ECO:0000256" key="6">
    <source>
        <dbReference type="ARBA" id="ARBA00023136"/>
    </source>
</evidence>